<dbReference type="EMBL" id="VIKS01000009">
    <property type="protein sequence ID" value="TQV87193.1"/>
    <property type="molecule type" value="Genomic_DNA"/>
</dbReference>
<evidence type="ECO:0000256" key="1">
    <source>
        <dbReference type="ARBA" id="ARBA00010641"/>
    </source>
</evidence>
<dbReference type="PANTHER" id="PTHR43133:SF45">
    <property type="entry name" value="RNA POLYMERASE ECF-TYPE SIGMA FACTOR"/>
    <property type="match status" value="1"/>
</dbReference>
<evidence type="ECO:0000256" key="4">
    <source>
        <dbReference type="ARBA" id="ARBA00023163"/>
    </source>
</evidence>
<dbReference type="InterPro" id="IPR013325">
    <property type="entry name" value="RNA_pol_sigma_r2"/>
</dbReference>
<dbReference type="SUPFAM" id="SSF88659">
    <property type="entry name" value="Sigma3 and sigma4 domains of RNA polymerase sigma factors"/>
    <property type="match status" value="1"/>
</dbReference>
<dbReference type="InterPro" id="IPR013249">
    <property type="entry name" value="RNA_pol_sigma70_r4_t2"/>
</dbReference>
<dbReference type="OrthoDB" id="9797134at2"/>
<evidence type="ECO:0000256" key="3">
    <source>
        <dbReference type="ARBA" id="ARBA00023082"/>
    </source>
</evidence>
<dbReference type="GO" id="GO:0016987">
    <property type="term" value="F:sigma factor activity"/>
    <property type="evidence" value="ECO:0007669"/>
    <property type="project" value="UniProtKB-KW"/>
</dbReference>
<evidence type="ECO:0000259" key="5">
    <source>
        <dbReference type="Pfam" id="PF04542"/>
    </source>
</evidence>
<dbReference type="Gene3D" id="1.10.10.10">
    <property type="entry name" value="Winged helix-like DNA-binding domain superfamily/Winged helix DNA-binding domain"/>
    <property type="match status" value="1"/>
</dbReference>
<keyword evidence="8" id="KW-1185">Reference proteome</keyword>
<dbReference type="InterPro" id="IPR036388">
    <property type="entry name" value="WH-like_DNA-bd_sf"/>
</dbReference>
<keyword evidence="2" id="KW-0805">Transcription regulation</keyword>
<dbReference type="Pfam" id="PF04542">
    <property type="entry name" value="Sigma70_r2"/>
    <property type="match status" value="1"/>
</dbReference>
<dbReference type="Gene3D" id="1.10.1740.10">
    <property type="match status" value="1"/>
</dbReference>
<feature type="domain" description="RNA polymerase sigma-70 region 2" evidence="5">
    <location>
        <begin position="17"/>
        <end position="75"/>
    </location>
</feature>
<proteinExistence type="inferred from homology"/>
<keyword evidence="3" id="KW-0731">Sigma factor</keyword>
<reference evidence="7 8" key="1">
    <citation type="submission" date="2019-07" db="EMBL/GenBank/DDBJ databases">
        <title>Draft genome for Aliikangiella sp. M105.</title>
        <authorList>
            <person name="Wang G."/>
        </authorList>
    </citation>
    <scope>NUCLEOTIDE SEQUENCE [LARGE SCALE GENOMIC DNA]</scope>
    <source>
        <strain evidence="7 8">M105</strain>
    </source>
</reference>
<feature type="domain" description="RNA polymerase sigma factor 70 region 4 type 2" evidence="6">
    <location>
        <begin position="103"/>
        <end position="154"/>
    </location>
</feature>
<evidence type="ECO:0000256" key="2">
    <source>
        <dbReference type="ARBA" id="ARBA00023015"/>
    </source>
</evidence>
<evidence type="ECO:0000313" key="7">
    <source>
        <dbReference type="EMBL" id="TQV87193.1"/>
    </source>
</evidence>
<dbReference type="PANTHER" id="PTHR43133">
    <property type="entry name" value="RNA POLYMERASE ECF-TYPE SIGMA FACTO"/>
    <property type="match status" value="1"/>
</dbReference>
<organism evidence="7 8">
    <name type="scientific">Aliikangiella coralliicola</name>
    <dbReference type="NCBI Taxonomy" id="2592383"/>
    <lineage>
        <taxon>Bacteria</taxon>
        <taxon>Pseudomonadati</taxon>
        <taxon>Pseudomonadota</taxon>
        <taxon>Gammaproteobacteria</taxon>
        <taxon>Oceanospirillales</taxon>
        <taxon>Pleioneaceae</taxon>
        <taxon>Aliikangiella</taxon>
    </lineage>
</organism>
<dbReference type="GO" id="GO:0003677">
    <property type="term" value="F:DNA binding"/>
    <property type="evidence" value="ECO:0007669"/>
    <property type="project" value="InterPro"/>
</dbReference>
<dbReference type="SUPFAM" id="SSF88946">
    <property type="entry name" value="Sigma2 domain of RNA polymerase sigma factors"/>
    <property type="match status" value="1"/>
</dbReference>
<evidence type="ECO:0000259" key="6">
    <source>
        <dbReference type="Pfam" id="PF08281"/>
    </source>
</evidence>
<comment type="similarity">
    <text evidence="1">Belongs to the sigma-70 factor family. ECF subfamily.</text>
</comment>
<comment type="caution">
    <text evidence="7">The sequence shown here is derived from an EMBL/GenBank/DDBJ whole genome shotgun (WGS) entry which is preliminary data.</text>
</comment>
<dbReference type="AlphaFoldDB" id="A0A545UCP5"/>
<dbReference type="GO" id="GO:0006352">
    <property type="term" value="P:DNA-templated transcription initiation"/>
    <property type="evidence" value="ECO:0007669"/>
    <property type="project" value="InterPro"/>
</dbReference>
<dbReference type="InterPro" id="IPR039425">
    <property type="entry name" value="RNA_pol_sigma-70-like"/>
</dbReference>
<protein>
    <submittedName>
        <fullName evidence="7">RNA polymerase sigma factor</fullName>
    </submittedName>
</protein>
<keyword evidence="4" id="KW-0804">Transcription</keyword>
<dbReference type="InterPro" id="IPR013324">
    <property type="entry name" value="RNA_pol_sigma_r3/r4-like"/>
</dbReference>
<accession>A0A545UCP5</accession>
<dbReference type="NCBIfam" id="TIGR02937">
    <property type="entry name" value="sigma70-ECF"/>
    <property type="match status" value="1"/>
</dbReference>
<evidence type="ECO:0000313" key="8">
    <source>
        <dbReference type="Proteomes" id="UP000315439"/>
    </source>
</evidence>
<name>A0A545UCP5_9GAMM</name>
<dbReference type="Pfam" id="PF08281">
    <property type="entry name" value="Sigma70_r4_2"/>
    <property type="match status" value="1"/>
</dbReference>
<dbReference type="Proteomes" id="UP000315439">
    <property type="component" value="Unassembled WGS sequence"/>
</dbReference>
<dbReference type="CDD" id="cd06171">
    <property type="entry name" value="Sigma70_r4"/>
    <property type="match status" value="1"/>
</dbReference>
<dbReference type="InterPro" id="IPR007627">
    <property type="entry name" value="RNA_pol_sigma70_r2"/>
</dbReference>
<dbReference type="RefSeq" id="WP_142932220.1">
    <property type="nucleotide sequence ID" value="NZ_ML660165.1"/>
</dbReference>
<dbReference type="InterPro" id="IPR014284">
    <property type="entry name" value="RNA_pol_sigma-70_dom"/>
</dbReference>
<sequence length="163" mass="19152">MGSDFYTASILPFAAIIIKICRAYTDNQTDFEDYYQEVCLQIWRSRDSFQGKSEWSTWIYRISLNVCLTYLKKRKNDPHHFTSDSLPPEAAEHCQAFDDESINQLYVAIRQLSEIDRAVILLYLEEKSYQEIAQIIGTNPNNIGVRIKRIKERLFKILDSEEK</sequence>
<gene>
    <name evidence="7" type="ORF">FLL46_15430</name>
</gene>